<dbReference type="PROSITE" id="PS51071">
    <property type="entry name" value="HTH_RPIR"/>
    <property type="match status" value="1"/>
</dbReference>
<dbReference type="RefSeq" id="WP_155667193.1">
    <property type="nucleotide sequence ID" value="NZ_WOCA01000002.1"/>
</dbReference>
<feature type="domain" description="HTH rpiR-type" evidence="4">
    <location>
        <begin position="1"/>
        <end position="75"/>
    </location>
</feature>
<dbReference type="Pfam" id="PF01380">
    <property type="entry name" value="SIS"/>
    <property type="match status" value="1"/>
</dbReference>
<evidence type="ECO:0000259" key="4">
    <source>
        <dbReference type="PROSITE" id="PS51071"/>
    </source>
</evidence>
<reference evidence="6 7" key="1">
    <citation type="submission" date="2019-11" db="EMBL/GenBank/DDBJ databases">
        <authorList>
            <person name="Li X."/>
        </authorList>
    </citation>
    <scope>NUCLEOTIDE SEQUENCE [LARGE SCALE GENOMIC DNA]</scope>
    <source>
        <strain evidence="6 7">L9</strain>
    </source>
</reference>
<evidence type="ECO:0000256" key="2">
    <source>
        <dbReference type="ARBA" id="ARBA00023125"/>
    </source>
</evidence>
<name>A0A6N8FE44_9BACI</name>
<keyword evidence="1" id="KW-0805">Transcription regulation</keyword>
<dbReference type="GO" id="GO:0003700">
    <property type="term" value="F:DNA-binding transcription factor activity"/>
    <property type="evidence" value="ECO:0007669"/>
    <property type="project" value="InterPro"/>
</dbReference>
<dbReference type="CDD" id="cd05013">
    <property type="entry name" value="SIS_RpiR"/>
    <property type="match status" value="1"/>
</dbReference>
<dbReference type="InterPro" id="IPR036388">
    <property type="entry name" value="WH-like_DNA-bd_sf"/>
</dbReference>
<proteinExistence type="predicted"/>
<gene>
    <name evidence="6" type="ORF">GMD78_03535</name>
</gene>
<keyword evidence="7" id="KW-1185">Reference proteome</keyword>
<dbReference type="AlphaFoldDB" id="A0A6N8FE44"/>
<sequence length="289" mass="33314">MLLTEKMKEDIFSPSEKAIINYMLEQQELMQDKTTKQIAEDTFTHPSTVIRIAKKLGYNGWIELKDHFLKEVEYLNRHFTDVDANFPFHEHDHLLNIANKMAILHQTTIKDTLSLLNYDDLQKATSLLDQAEEIKIFGINNNLILCHDFKAHMNRIGKRVSICSVDSEFEAASSNSQTVAILISYSGESLVSKNILPLLQRRKTPIIALTSIGDNTLSKHADCVFHITTREKLYSKIGSFSTNNSISFLLDVLYSCVFSKEYQQNLEYKIQISERYDHRKSTNKVMQEE</sequence>
<comment type="caution">
    <text evidence="6">The sequence shown here is derived from an EMBL/GenBank/DDBJ whole genome shotgun (WGS) entry which is preliminary data.</text>
</comment>
<protein>
    <submittedName>
        <fullName evidence="6">SIS domain-containing protein</fullName>
    </submittedName>
</protein>
<dbReference type="EMBL" id="WOCA01000002">
    <property type="protein sequence ID" value="MUK87471.1"/>
    <property type="molecule type" value="Genomic_DNA"/>
</dbReference>
<dbReference type="GO" id="GO:1901135">
    <property type="term" value="P:carbohydrate derivative metabolic process"/>
    <property type="evidence" value="ECO:0007669"/>
    <property type="project" value="InterPro"/>
</dbReference>
<dbReference type="Gene3D" id="3.40.50.10490">
    <property type="entry name" value="Glucose-6-phosphate isomerase like protein, domain 1"/>
    <property type="match status" value="1"/>
</dbReference>
<feature type="domain" description="SIS" evidence="5">
    <location>
        <begin position="124"/>
        <end position="263"/>
    </location>
</feature>
<dbReference type="InterPro" id="IPR047640">
    <property type="entry name" value="RpiR-like"/>
</dbReference>
<dbReference type="SUPFAM" id="SSF53697">
    <property type="entry name" value="SIS domain"/>
    <property type="match status" value="1"/>
</dbReference>
<evidence type="ECO:0000259" key="5">
    <source>
        <dbReference type="PROSITE" id="PS51464"/>
    </source>
</evidence>
<organism evidence="6 7">
    <name type="scientific">Ornithinibacillus caprae</name>
    <dbReference type="NCBI Taxonomy" id="2678566"/>
    <lineage>
        <taxon>Bacteria</taxon>
        <taxon>Bacillati</taxon>
        <taxon>Bacillota</taxon>
        <taxon>Bacilli</taxon>
        <taxon>Bacillales</taxon>
        <taxon>Bacillaceae</taxon>
        <taxon>Ornithinibacillus</taxon>
    </lineage>
</organism>
<keyword evidence="3" id="KW-0804">Transcription</keyword>
<dbReference type="InterPro" id="IPR035472">
    <property type="entry name" value="RpiR-like_SIS"/>
</dbReference>
<evidence type="ECO:0000313" key="6">
    <source>
        <dbReference type="EMBL" id="MUK87471.1"/>
    </source>
</evidence>
<accession>A0A6N8FE44</accession>
<dbReference type="GO" id="GO:0003677">
    <property type="term" value="F:DNA binding"/>
    <property type="evidence" value="ECO:0007669"/>
    <property type="project" value="UniProtKB-KW"/>
</dbReference>
<dbReference type="InterPro" id="IPR009057">
    <property type="entry name" value="Homeodomain-like_sf"/>
</dbReference>
<dbReference type="SUPFAM" id="SSF46689">
    <property type="entry name" value="Homeodomain-like"/>
    <property type="match status" value="1"/>
</dbReference>
<dbReference type="PANTHER" id="PTHR30514">
    <property type="entry name" value="GLUCOKINASE"/>
    <property type="match status" value="1"/>
</dbReference>
<evidence type="ECO:0000313" key="7">
    <source>
        <dbReference type="Proteomes" id="UP000469125"/>
    </source>
</evidence>
<dbReference type="PROSITE" id="PS51464">
    <property type="entry name" value="SIS"/>
    <property type="match status" value="1"/>
</dbReference>
<dbReference type="Gene3D" id="1.10.10.10">
    <property type="entry name" value="Winged helix-like DNA-binding domain superfamily/Winged helix DNA-binding domain"/>
    <property type="match status" value="1"/>
</dbReference>
<evidence type="ECO:0000256" key="3">
    <source>
        <dbReference type="ARBA" id="ARBA00023163"/>
    </source>
</evidence>
<dbReference type="PANTHER" id="PTHR30514:SF10">
    <property type="entry name" value="MURR_RPIR FAMILY TRANSCRIPTIONAL REGULATOR"/>
    <property type="match status" value="1"/>
</dbReference>
<dbReference type="Proteomes" id="UP000469125">
    <property type="component" value="Unassembled WGS sequence"/>
</dbReference>
<dbReference type="Pfam" id="PF01418">
    <property type="entry name" value="HTH_6"/>
    <property type="match status" value="1"/>
</dbReference>
<keyword evidence="2" id="KW-0238">DNA-binding</keyword>
<dbReference type="InterPro" id="IPR001347">
    <property type="entry name" value="SIS_dom"/>
</dbReference>
<dbReference type="InterPro" id="IPR046348">
    <property type="entry name" value="SIS_dom_sf"/>
</dbReference>
<dbReference type="InterPro" id="IPR000281">
    <property type="entry name" value="HTH_RpiR"/>
</dbReference>
<evidence type="ECO:0000256" key="1">
    <source>
        <dbReference type="ARBA" id="ARBA00023015"/>
    </source>
</evidence>
<dbReference type="GO" id="GO:0097367">
    <property type="term" value="F:carbohydrate derivative binding"/>
    <property type="evidence" value="ECO:0007669"/>
    <property type="project" value="InterPro"/>
</dbReference>